<evidence type="ECO:0000313" key="7">
    <source>
        <dbReference type="Proteomes" id="UP001139006"/>
    </source>
</evidence>
<dbReference type="NCBIfam" id="TIGR03506">
    <property type="entry name" value="FlgEFG_subfam"/>
    <property type="match status" value="1"/>
</dbReference>
<dbReference type="GO" id="GO:0009425">
    <property type="term" value="C:bacterial-type flagellum basal body"/>
    <property type="evidence" value="ECO:0007669"/>
    <property type="project" value="UniProtKB-SubCell"/>
</dbReference>
<evidence type="ECO:0000259" key="3">
    <source>
        <dbReference type="Pfam" id="PF00460"/>
    </source>
</evidence>
<gene>
    <name evidence="6" type="ORF">LB941_02645</name>
</gene>
<feature type="domain" description="Flagellar basal-body/hook protein C-terminal" evidence="4">
    <location>
        <begin position="187"/>
        <end position="231"/>
    </location>
</feature>
<dbReference type="PANTHER" id="PTHR30435:SF19">
    <property type="entry name" value="FLAGELLAR BASAL-BODY ROD PROTEIN FLGG"/>
    <property type="match status" value="1"/>
</dbReference>
<dbReference type="Proteomes" id="UP001139006">
    <property type="component" value="Unassembled WGS sequence"/>
</dbReference>
<feature type="domain" description="Flagellar basal body rod protein N-terminal" evidence="3">
    <location>
        <begin position="16"/>
        <end position="35"/>
    </location>
</feature>
<evidence type="ECO:0000259" key="4">
    <source>
        <dbReference type="Pfam" id="PF06429"/>
    </source>
</evidence>
<comment type="caution">
    <text evidence="6">The sequence shown here is derived from an EMBL/GenBank/DDBJ whole genome shotgun (WGS) entry which is preliminary data.</text>
</comment>
<comment type="similarity">
    <text evidence="1 2">Belongs to the flagella basal body rod proteins family.</text>
</comment>
<keyword evidence="6" id="KW-0969">Cilium</keyword>
<keyword evidence="6" id="KW-0282">Flagellum</keyword>
<keyword evidence="7" id="KW-1185">Reference proteome</keyword>
<proteinExistence type="inferred from homology"/>
<dbReference type="GO" id="GO:0071978">
    <property type="term" value="P:bacterial-type flagellum-dependent swarming motility"/>
    <property type="evidence" value="ECO:0007669"/>
    <property type="project" value="TreeGrafter"/>
</dbReference>
<dbReference type="InterPro" id="IPR037925">
    <property type="entry name" value="FlgE/F/G-like"/>
</dbReference>
<dbReference type="InterPro" id="IPR020013">
    <property type="entry name" value="Flagellar_FlgE/F/G"/>
</dbReference>
<name>A0A9X2FIL5_9LACO</name>
<sequence>MIRGLDTLRADFNVLQDRQQNLASNIANVNTSGYQQKELFQSAMDDVSVHNYENGPLNNQYNQLTGGITWQNEISGSRVDTSQGSLEKTGLSTDYAINGNAYFAVQNNSGQTIYTKNGNFTTNADNQLTTQDGYLVLNQNGEAIDADTTNPQFLVVSFNDDNSAVNLGDTYYSTTGGVTQVTNPDVMQGYLTSSNVSMTDAITQMMETTREFQSSQQVLSATNTTLDKAVNTLGKA</sequence>
<accession>A0A9X2FIL5</accession>
<evidence type="ECO:0000256" key="2">
    <source>
        <dbReference type="RuleBase" id="RU362116"/>
    </source>
</evidence>
<dbReference type="EMBL" id="JAIULA010000003">
    <property type="protein sequence ID" value="MCP0886235.1"/>
    <property type="molecule type" value="Genomic_DNA"/>
</dbReference>
<dbReference type="InterPro" id="IPR010930">
    <property type="entry name" value="Flg_bb/hook_C_dom"/>
</dbReference>
<feature type="domain" description="Flagellar hook protein FlgE/F/G-like D1" evidence="5">
    <location>
        <begin position="96"/>
        <end position="143"/>
    </location>
</feature>
<dbReference type="InterPro" id="IPR001444">
    <property type="entry name" value="Flag_bb_rod_N"/>
</dbReference>
<evidence type="ECO:0000259" key="5">
    <source>
        <dbReference type="Pfam" id="PF22692"/>
    </source>
</evidence>
<dbReference type="InterPro" id="IPR053967">
    <property type="entry name" value="LlgE_F_G-like_D1"/>
</dbReference>
<keyword evidence="2" id="KW-0975">Bacterial flagellum</keyword>
<dbReference type="Pfam" id="PF06429">
    <property type="entry name" value="Flg_bbr_C"/>
    <property type="match status" value="1"/>
</dbReference>
<organism evidence="6 7">
    <name type="scientific">Ligilactobacillus ubinensis</name>
    <dbReference type="NCBI Taxonomy" id="2876789"/>
    <lineage>
        <taxon>Bacteria</taxon>
        <taxon>Bacillati</taxon>
        <taxon>Bacillota</taxon>
        <taxon>Bacilli</taxon>
        <taxon>Lactobacillales</taxon>
        <taxon>Lactobacillaceae</taxon>
        <taxon>Ligilactobacillus</taxon>
    </lineage>
</organism>
<dbReference type="AlphaFoldDB" id="A0A9X2FIL5"/>
<dbReference type="SUPFAM" id="SSF117143">
    <property type="entry name" value="Flagellar hook protein flgE"/>
    <property type="match status" value="1"/>
</dbReference>
<evidence type="ECO:0000256" key="1">
    <source>
        <dbReference type="ARBA" id="ARBA00009677"/>
    </source>
</evidence>
<keyword evidence="6" id="KW-0966">Cell projection</keyword>
<protein>
    <submittedName>
        <fullName evidence="6">Flagellar hook-basal body complex protein</fullName>
    </submittedName>
</protein>
<dbReference type="PANTHER" id="PTHR30435">
    <property type="entry name" value="FLAGELLAR PROTEIN"/>
    <property type="match status" value="1"/>
</dbReference>
<evidence type="ECO:0000313" key="6">
    <source>
        <dbReference type="EMBL" id="MCP0886235.1"/>
    </source>
</evidence>
<reference evidence="6 7" key="1">
    <citation type="journal article" date="2023" name="Int. J. Syst. Evol. Microbiol.">
        <title>Ligilactobacillus ubinensis sp. nov., a novel species isolated from the wild ferment of a durian fruit (Durio zibethinus).</title>
        <authorList>
            <person name="Heng Y.C."/>
            <person name="Menon N."/>
            <person name="Chen B."/>
            <person name="Loo B.Z.L."/>
            <person name="Wong G.W.J."/>
            <person name="Lim A.C.H."/>
            <person name="Silvaraju S."/>
            <person name="Kittelmann S."/>
        </authorList>
    </citation>
    <scope>NUCLEOTIDE SEQUENCE [LARGE SCALE GENOMIC DNA]</scope>
    <source>
        <strain evidence="6 7">WILCCON 0076</strain>
    </source>
</reference>
<dbReference type="Pfam" id="PF00460">
    <property type="entry name" value="Flg_bb_rod"/>
    <property type="match status" value="1"/>
</dbReference>
<dbReference type="RefSeq" id="WP_253359243.1">
    <property type="nucleotide sequence ID" value="NZ_JAIULA010000003.1"/>
</dbReference>
<dbReference type="Pfam" id="PF22692">
    <property type="entry name" value="LlgE_F_G_D1"/>
    <property type="match status" value="1"/>
</dbReference>
<comment type="subcellular location">
    <subcellularLocation>
        <location evidence="2">Bacterial flagellum basal body</location>
    </subcellularLocation>
</comment>